<name>A0AAP9S7P4_9FIRM</name>
<reference evidence="1" key="3">
    <citation type="submission" date="2020-02" db="EMBL/GenBank/DDBJ databases">
        <authorList>
            <person name="Littmann E."/>
            <person name="Sorbara M."/>
        </authorList>
    </citation>
    <scope>NUCLEOTIDE SEQUENCE</scope>
    <source>
        <strain evidence="1">MSK.2.26</strain>
    </source>
</reference>
<reference evidence="1 4" key="2">
    <citation type="journal article" date="2020" name="Cell Host Microbe">
        <title>Functional and Genomic Variation between Human-Derived Isolates of Lachnospiraceae Reveals Inter- and Intra-Species Diversity.</title>
        <authorList>
            <person name="Sorbara M.T."/>
            <person name="Littmann E.R."/>
            <person name="Fontana E."/>
            <person name="Moody T.U."/>
            <person name="Kohout C.E."/>
            <person name="Gjonbalaj M."/>
            <person name="Eaton V."/>
            <person name="Seok R."/>
            <person name="Leiner I.M."/>
            <person name="Pamer E.G."/>
        </authorList>
    </citation>
    <scope>NUCLEOTIDE SEQUENCE [LARGE SCALE GENOMIC DNA]</scope>
    <source>
        <strain evidence="1 4">MSK.2.26</strain>
    </source>
</reference>
<proteinExistence type="predicted"/>
<evidence type="ECO:0000313" key="1">
    <source>
        <dbReference type="EMBL" id="NSJ45181.1"/>
    </source>
</evidence>
<evidence type="ECO:0000313" key="3">
    <source>
        <dbReference type="Proteomes" id="UP000501069"/>
    </source>
</evidence>
<reference evidence="2 3" key="1">
    <citation type="submission" date="2019-11" db="EMBL/GenBank/DDBJ databases">
        <title>FDA dAtabase for Regulatory Grade micrObial Sequences (FDA-ARGOS): Supporting development and validation of Infectious Disease Dx tests.</title>
        <authorList>
            <person name="Turner S."/>
            <person name="Byrd R."/>
            <person name="Tallon L."/>
            <person name="Sadzewicz L."/>
            <person name="Vavikolanu K."/>
            <person name="Mehta A."/>
            <person name="Aluvathingal J."/>
            <person name="Nadendla S."/>
            <person name="Myers T."/>
            <person name="Yan Y."/>
            <person name="Sichtig H."/>
        </authorList>
    </citation>
    <scope>NUCLEOTIDE SEQUENCE [LARGE SCALE GENOMIC DNA]</scope>
    <source>
        <strain evidence="2 3">FDAARGOS_739</strain>
    </source>
</reference>
<evidence type="ECO:0000313" key="4">
    <source>
        <dbReference type="Proteomes" id="UP000719916"/>
    </source>
</evidence>
<protein>
    <submittedName>
        <fullName evidence="2">Uncharacterized protein</fullName>
    </submittedName>
</protein>
<accession>A0AAP9S7P4</accession>
<gene>
    <name evidence="2" type="ORF">FOC47_13895</name>
    <name evidence="1" type="ORF">G5B26_16650</name>
</gene>
<dbReference type="RefSeq" id="WP_139196793.1">
    <property type="nucleotide sequence ID" value="NZ_CABKQO010000003.1"/>
</dbReference>
<sequence length="62" mass="7144">MEKMLVASEETKTFFVQAFKTNRLVPVFGVGFSCGMPVRKKNCIPTSRQLKMYFNNMVSYLV</sequence>
<dbReference type="Proteomes" id="UP000719916">
    <property type="component" value="Unassembled WGS sequence"/>
</dbReference>
<evidence type="ECO:0000313" key="2">
    <source>
        <dbReference type="EMBL" id="QIX91535.1"/>
    </source>
</evidence>
<organism evidence="2 3">
    <name type="scientific">Enterocloster clostridioformis</name>
    <dbReference type="NCBI Taxonomy" id="1531"/>
    <lineage>
        <taxon>Bacteria</taxon>
        <taxon>Bacillati</taxon>
        <taxon>Bacillota</taxon>
        <taxon>Clostridia</taxon>
        <taxon>Lachnospirales</taxon>
        <taxon>Lachnospiraceae</taxon>
        <taxon>Enterocloster</taxon>
    </lineage>
</organism>
<dbReference type="EMBL" id="CP050964">
    <property type="protein sequence ID" value="QIX91535.1"/>
    <property type="molecule type" value="Genomic_DNA"/>
</dbReference>
<dbReference type="AlphaFoldDB" id="A0AAP9S7P4"/>
<dbReference type="Proteomes" id="UP000501069">
    <property type="component" value="Chromosome"/>
</dbReference>
<dbReference type="PROSITE" id="PS51257">
    <property type="entry name" value="PROKAR_LIPOPROTEIN"/>
    <property type="match status" value="1"/>
</dbReference>
<dbReference type="GeneID" id="57962257"/>
<dbReference type="EMBL" id="JAAISW010000031">
    <property type="protein sequence ID" value="NSJ45181.1"/>
    <property type="molecule type" value="Genomic_DNA"/>
</dbReference>